<proteinExistence type="predicted"/>
<dbReference type="KEGG" id="pfp:PFL1_05332"/>
<dbReference type="InterPro" id="IPR029063">
    <property type="entry name" value="SAM-dependent_MTases_sf"/>
</dbReference>
<dbReference type="PANTHER" id="PTHR43861">
    <property type="entry name" value="TRANS-ACONITATE 2-METHYLTRANSFERASE-RELATED"/>
    <property type="match status" value="1"/>
</dbReference>
<dbReference type="GeneID" id="19319425"/>
<dbReference type="SUPFAM" id="SSF53335">
    <property type="entry name" value="S-adenosyl-L-methionine-dependent methyltransferases"/>
    <property type="match status" value="1"/>
</dbReference>
<accession>A0A061H3I3</accession>
<dbReference type="EMBL" id="KE361641">
    <property type="protein sequence ID" value="EPQ27048.1"/>
    <property type="molecule type" value="Genomic_DNA"/>
</dbReference>
<evidence type="ECO:0000256" key="1">
    <source>
        <dbReference type="ARBA" id="ARBA00022679"/>
    </source>
</evidence>
<gene>
    <name evidence="2" type="ORF">PFL1_05332</name>
</gene>
<dbReference type="HOGENOM" id="CLU_037990_1_2_1"/>
<evidence type="ECO:0008006" key="4">
    <source>
        <dbReference type="Google" id="ProtNLM"/>
    </source>
</evidence>
<dbReference type="OrthoDB" id="3647at2759"/>
<dbReference type="Proteomes" id="UP000053664">
    <property type="component" value="Unassembled WGS sequence"/>
</dbReference>
<keyword evidence="1" id="KW-0808">Transferase</keyword>
<name>A0A061H3I3_9BASI</name>
<dbReference type="Gene3D" id="3.40.50.150">
    <property type="entry name" value="Vaccinia Virus protein VP39"/>
    <property type="match status" value="1"/>
</dbReference>
<dbReference type="RefSeq" id="XP_007881055.1">
    <property type="nucleotide sequence ID" value="XM_007882864.1"/>
</dbReference>
<evidence type="ECO:0000313" key="2">
    <source>
        <dbReference type="EMBL" id="EPQ27048.1"/>
    </source>
</evidence>
<organism evidence="2 3">
    <name type="scientific">Pseudozyma flocculosa PF-1</name>
    <dbReference type="NCBI Taxonomy" id="1277687"/>
    <lineage>
        <taxon>Eukaryota</taxon>
        <taxon>Fungi</taxon>
        <taxon>Dikarya</taxon>
        <taxon>Basidiomycota</taxon>
        <taxon>Ustilaginomycotina</taxon>
        <taxon>Ustilaginomycetes</taxon>
        <taxon>Ustilaginales</taxon>
        <taxon>Ustilaginaceae</taxon>
        <taxon>Pseudozyma</taxon>
    </lineage>
</organism>
<dbReference type="CDD" id="cd02440">
    <property type="entry name" value="AdoMet_MTases"/>
    <property type="match status" value="1"/>
</dbReference>
<dbReference type="Pfam" id="PF13489">
    <property type="entry name" value="Methyltransf_23"/>
    <property type="match status" value="1"/>
</dbReference>
<reference evidence="2 3" key="1">
    <citation type="journal article" date="2013" name="Plant Cell">
        <title>The transition from a phytopathogenic smut ancestor to an anamorphic biocontrol agent deciphered by comparative whole-genome analysis.</title>
        <authorList>
            <person name="Lefebvre F."/>
            <person name="Joly D.L."/>
            <person name="Labbe C."/>
            <person name="Teichmann B."/>
            <person name="Linning R."/>
            <person name="Belzile F."/>
            <person name="Bakkeren G."/>
            <person name="Belanger R.R."/>
        </authorList>
    </citation>
    <scope>NUCLEOTIDE SEQUENCE [LARGE SCALE GENOMIC DNA]</scope>
    <source>
        <strain evidence="2 3">PF-1</strain>
    </source>
</reference>
<dbReference type="GO" id="GO:0016740">
    <property type="term" value="F:transferase activity"/>
    <property type="evidence" value="ECO:0007669"/>
    <property type="project" value="UniProtKB-KW"/>
</dbReference>
<dbReference type="PANTHER" id="PTHR43861:SF3">
    <property type="entry name" value="PUTATIVE (AFU_ORTHOLOGUE AFUA_2G14390)-RELATED"/>
    <property type="match status" value="1"/>
</dbReference>
<dbReference type="AlphaFoldDB" id="A0A061H3I3"/>
<evidence type="ECO:0000313" key="3">
    <source>
        <dbReference type="Proteomes" id="UP000053664"/>
    </source>
</evidence>
<sequence length="232" mass="25391">MTSTNYSSGNDRFNTEAQTWDTQAEVVESSSRCLSHLVSSPLLPPSQLSQLDALEIGCGTGLLTLPLSGHVSSILALDTSHGMVEMLDHKLESRRADAAKSGRVTAKVKLLEDATDPVLEGKRFGLVLSHLVMHHVPHMQHLVDVMYACTAHGGRVWISDFENTGKEAEAFHPVAKHAGVERHGLERQEMRDILAKAGYANVDVFESFRLDKTVESGQTQSFPFIVATGTRE</sequence>
<dbReference type="eggNOG" id="ENOG502S7K8">
    <property type="taxonomic scope" value="Eukaryota"/>
</dbReference>
<protein>
    <recommendedName>
        <fullName evidence="4">Methyltransferase type 11 domain-containing protein</fullName>
    </recommendedName>
</protein>